<accession>A0ABT4UHZ9</accession>
<dbReference type="InterPro" id="IPR039426">
    <property type="entry name" value="TonB-dep_rcpt-like"/>
</dbReference>
<feature type="signal peptide" evidence="8">
    <location>
        <begin position="1"/>
        <end position="21"/>
    </location>
</feature>
<dbReference type="Gene3D" id="2.40.170.20">
    <property type="entry name" value="TonB-dependent receptor, beta-barrel domain"/>
    <property type="match status" value="1"/>
</dbReference>
<gene>
    <name evidence="10" type="ORF">O3P16_06580</name>
</gene>
<evidence type="ECO:0000256" key="5">
    <source>
        <dbReference type="ARBA" id="ARBA00023136"/>
    </source>
</evidence>
<feature type="chain" id="PRO_5046901597" evidence="8">
    <location>
        <begin position="22"/>
        <end position="1098"/>
    </location>
</feature>
<dbReference type="EMBL" id="JAQGEF010000006">
    <property type="protein sequence ID" value="MDA3614467.1"/>
    <property type="molecule type" value="Genomic_DNA"/>
</dbReference>
<organism evidence="10 11">
    <name type="scientific">Polluticaenibacter yanchengensis</name>
    <dbReference type="NCBI Taxonomy" id="3014562"/>
    <lineage>
        <taxon>Bacteria</taxon>
        <taxon>Pseudomonadati</taxon>
        <taxon>Bacteroidota</taxon>
        <taxon>Chitinophagia</taxon>
        <taxon>Chitinophagales</taxon>
        <taxon>Chitinophagaceae</taxon>
        <taxon>Polluticaenibacter</taxon>
    </lineage>
</organism>
<feature type="region of interest" description="Disordered" evidence="7">
    <location>
        <begin position="304"/>
        <end position="324"/>
    </location>
</feature>
<name>A0ABT4UHZ9_9BACT</name>
<evidence type="ECO:0000313" key="10">
    <source>
        <dbReference type="EMBL" id="MDA3614467.1"/>
    </source>
</evidence>
<keyword evidence="8" id="KW-0732">Signal</keyword>
<keyword evidence="6" id="KW-0998">Cell outer membrane</keyword>
<evidence type="ECO:0000313" key="11">
    <source>
        <dbReference type="Proteomes" id="UP001210231"/>
    </source>
</evidence>
<reference evidence="10 11" key="1">
    <citation type="submission" date="2022-12" db="EMBL/GenBank/DDBJ databases">
        <title>Chitinophagaceae gen. sp. nov., a new member of the family Chitinophagaceae, isolated from soil in a chemical factory.</title>
        <authorList>
            <person name="Ke Z."/>
        </authorList>
    </citation>
    <scope>NUCLEOTIDE SEQUENCE [LARGE SCALE GENOMIC DNA]</scope>
    <source>
        <strain evidence="10 11">LY-5</strain>
    </source>
</reference>
<evidence type="ECO:0000256" key="2">
    <source>
        <dbReference type="ARBA" id="ARBA00022448"/>
    </source>
</evidence>
<proteinExistence type="predicted"/>
<keyword evidence="5" id="KW-0472">Membrane</keyword>
<dbReference type="SUPFAM" id="SSF49452">
    <property type="entry name" value="Starch-binding domain-like"/>
    <property type="match status" value="1"/>
</dbReference>
<evidence type="ECO:0000259" key="9">
    <source>
        <dbReference type="Pfam" id="PF25183"/>
    </source>
</evidence>
<dbReference type="PANTHER" id="PTHR30069">
    <property type="entry name" value="TONB-DEPENDENT OUTER MEMBRANE RECEPTOR"/>
    <property type="match status" value="1"/>
</dbReference>
<dbReference type="InterPro" id="IPR057601">
    <property type="entry name" value="Oar-like_b-barrel"/>
</dbReference>
<dbReference type="InterPro" id="IPR013784">
    <property type="entry name" value="Carb-bd-like_fold"/>
</dbReference>
<dbReference type="Pfam" id="PF13620">
    <property type="entry name" value="CarboxypepD_reg"/>
    <property type="match status" value="1"/>
</dbReference>
<evidence type="ECO:0000256" key="8">
    <source>
        <dbReference type="SAM" id="SignalP"/>
    </source>
</evidence>
<evidence type="ECO:0000256" key="6">
    <source>
        <dbReference type="ARBA" id="ARBA00023237"/>
    </source>
</evidence>
<evidence type="ECO:0000256" key="3">
    <source>
        <dbReference type="ARBA" id="ARBA00022452"/>
    </source>
</evidence>
<evidence type="ECO:0000256" key="7">
    <source>
        <dbReference type="SAM" id="MobiDB-lite"/>
    </source>
</evidence>
<protein>
    <submittedName>
        <fullName evidence="10">Carboxypeptidase regulatory-like domain-containing protein</fullName>
    </submittedName>
</protein>
<dbReference type="SUPFAM" id="SSF56935">
    <property type="entry name" value="Porins"/>
    <property type="match status" value="1"/>
</dbReference>
<evidence type="ECO:0000256" key="4">
    <source>
        <dbReference type="ARBA" id="ARBA00022692"/>
    </source>
</evidence>
<keyword evidence="3" id="KW-1134">Transmembrane beta strand</keyword>
<sequence length="1098" mass="121544">MKQFIVYLLALLVLPFAAVNAQVTTSSLTGTVQSNEGSNLSGASIIAVHTPSGTKYSTTSNNNGTFVISNMRVGGPYDVTISYVGQATYKESDIYLKLGDPYVLNIKLGSETGSLQDVVVVGTSKNSVLNAQRTGSSTSIGVRELNKMPTVSRSLNDITRLTPQASSTSTGSIGGGNYRQNFITVDGSDFNNTFGIGGNLPANGSPISLDAIEEISINVTPYDVKQSGFIGSAINAVTRSGTNKLQGSAYTFWRSQKQQGNKVGADEFVKQSMKDRTIGFRLGGPIIKDKLFFFVNLEKGETTSPGQRNFAATDANPYGNPNVARPKASELDAISDYLRKTYGYETGPYEGYDNVSDNTRIMARVDWNISSNHRLNVRYSRVESKSPSFVSTSRSPLTAYASGAGRQDINALWFKNANYYQAANFYSLALELNSTFGKVANTFRVSRTNQNDPRTSDSQVFPFVDILKDGSPFTSFGYEPFSYGNLRDVTSYSLVDYLTWTSGIHNWTAGIQADMQTTKNGFQRFATNYYTFNSWEDFVNGASPRDFAYTYSLLPNYEQAFPRFKFAQYSAYVQNEMKLSRDFRLTLGLRADMPTYLDVKEIKTHPLVEKLTFSEGIKYNTGVLPKNRLMLSPRVGFNWDIKGDRSLQLRGGSGIFTGRVPTVWIVAQSGDAGLIQITQQFSGADAANFKFSPEINAHYPTTQPAAGTTIPSALSAMDPDFKFPQTWKSSLALDAKLPWGLVGTVEIIYNKDMNQAMGKNVNLVEPTALNVTGYPDNRPIYPSANASKYINTINSAGQAVPGATGALNAIYLTNSNENGHYLSFTGKLEKQFSRGFNASVAYVRSYAKNVYDGSGDQLLNTWSITQTYRTGNTPGLGYANYVVPDRFIANISYRKEYLKHLATSVSVFYEGSIQGRYSYTYGGDFNRDGQSSNDLIYVPKNASEITFTDFTYNGVLYTARQQSDIFFRMVENDPYLNSRRGQYAERNGAKMPWRNQFDLKIAQDLFTNIGKTKNTLQFTIDIFNFGNLLNKNWGIYQTVNASGILVPTNQNALVAGGTVKPTFRLQTDRNQPVQSTFRNNVSLSSTYYMQFGLRYIFN</sequence>
<dbReference type="Pfam" id="PF25183">
    <property type="entry name" value="OMP_b-brl_4"/>
    <property type="match status" value="1"/>
</dbReference>
<dbReference type="InterPro" id="IPR036942">
    <property type="entry name" value="Beta-barrel_TonB_sf"/>
</dbReference>
<feature type="domain" description="TonB-dependent transporter Oar-like beta-barrel" evidence="9">
    <location>
        <begin position="237"/>
        <end position="1030"/>
    </location>
</feature>
<dbReference type="PANTHER" id="PTHR30069:SF46">
    <property type="entry name" value="OAR PROTEIN"/>
    <property type="match status" value="1"/>
</dbReference>
<comment type="caution">
    <text evidence="10">The sequence shown here is derived from an EMBL/GenBank/DDBJ whole genome shotgun (WGS) entry which is preliminary data.</text>
</comment>
<dbReference type="Gene3D" id="2.60.40.1120">
    <property type="entry name" value="Carboxypeptidase-like, regulatory domain"/>
    <property type="match status" value="1"/>
</dbReference>
<keyword evidence="4" id="KW-0812">Transmembrane</keyword>
<dbReference type="Proteomes" id="UP001210231">
    <property type="component" value="Unassembled WGS sequence"/>
</dbReference>
<comment type="subcellular location">
    <subcellularLocation>
        <location evidence="1">Cell outer membrane</location>
        <topology evidence="1">Multi-pass membrane protein</topology>
    </subcellularLocation>
</comment>
<keyword evidence="2" id="KW-0813">Transport</keyword>
<evidence type="ECO:0000256" key="1">
    <source>
        <dbReference type="ARBA" id="ARBA00004571"/>
    </source>
</evidence>
<dbReference type="RefSeq" id="WP_407030794.1">
    <property type="nucleotide sequence ID" value="NZ_JAQGEF010000006.1"/>
</dbReference>
<keyword evidence="11" id="KW-1185">Reference proteome</keyword>